<dbReference type="GO" id="GO:0010121">
    <property type="term" value="P:L-arginine catabolic process to proline via ornithine"/>
    <property type="evidence" value="ECO:0007669"/>
    <property type="project" value="TreeGrafter"/>
</dbReference>
<sequence length="443" mass="48398">MGEYISPGQKGLELSPQTQKLLQLEQKYVAGGFEPVPAFFVKGKGSKLWDVDGKEYLDFIAMFSAVNQGHGHPYIAQRVMEQMEKLPLANLCGHNALYGPFAEMMCQRFQYDRIISVTSGTEAADTACKIARKWGIQVKGIPADRCLILGVGSSYHGLGSAVWGLMDASETRKQYGVDNRLQRNTNPSTGEPLAYLDLAAMESCLNAHGNTVAAVIMECLHGSARSSADEIAYARGVYDLCRKHNVLFIADEVRQGAGKTGKFLCHQHLGDDCKPDIVTMGKSITGGFYPQAFVLGSEAVMSLVGSFQQAATFGHTPLALAAARAAIEVIDSENLVERAVAIGERWRSTVDGWNHPEVDYVASIGADSNLYFRNLSGSRVAALCMHKGLFTHPAPRGLRLSFAMTMTDEELDRGAAIIKEALDEIHLYEDIPGERFHDPKHSH</sequence>
<dbReference type="InterPro" id="IPR015421">
    <property type="entry name" value="PyrdxlP-dep_Trfase_major"/>
</dbReference>
<keyword evidence="3 4" id="KW-0663">Pyridoxal phosphate</keyword>
<evidence type="ECO:0000256" key="2">
    <source>
        <dbReference type="ARBA" id="ARBA00008954"/>
    </source>
</evidence>
<dbReference type="Gene3D" id="3.90.1150.10">
    <property type="entry name" value="Aspartate Aminotransferase, domain 1"/>
    <property type="match status" value="1"/>
</dbReference>
<comment type="caution">
    <text evidence="6">The sequence shown here is derived from an EMBL/GenBank/DDBJ whole genome shotgun (WGS) entry which is preliminary data.</text>
</comment>
<reference evidence="6 7" key="1">
    <citation type="submission" date="2013-03" db="EMBL/GenBank/DDBJ databases">
        <title>The Genome Sequence of Capronia coronata CBS 617.96.</title>
        <authorList>
            <consortium name="The Broad Institute Genomics Platform"/>
            <person name="Cuomo C."/>
            <person name="de Hoog S."/>
            <person name="Gorbushina A."/>
            <person name="Walker B."/>
            <person name="Young S.K."/>
            <person name="Zeng Q."/>
            <person name="Gargeya S."/>
            <person name="Fitzgerald M."/>
            <person name="Haas B."/>
            <person name="Abouelleil A."/>
            <person name="Allen A.W."/>
            <person name="Alvarado L."/>
            <person name="Arachchi H.M."/>
            <person name="Berlin A.M."/>
            <person name="Chapman S.B."/>
            <person name="Gainer-Dewar J."/>
            <person name="Goldberg J."/>
            <person name="Griggs A."/>
            <person name="Gujja S."/>
            <person name="Hansen M."/>
            <person name="Howarth C."/>
            <person name="Imamovic A."/>
            <person name="Ireland A."/>
            <person name="Larimer J."/>
            <person name="McCowan C."/>
            <person name="Murphy C."/>
            <person name="Pearson M."/>
            <person name="Poon T.W."/>
            <person name="Priest M."/>
            <person name="Roberts A."/>
            <person name="Saif S."/>
            <person name="Shea T."/>
            <person name="Sisk P."/>
            <person name="Sykes S."/>
            <person name="Wortman J."/>
            <person name="Nusbaum C."/>
            <person name="Birren B."/>
        </authorList>
    </citation>
    <scope>NUCLEOTIDE SEQUENCE [LARGE SCALE GENOMIC DNA]</scope>
    <source>
        <strain evidence="6 7">CBS 617.96</strain>
    </source>
</reference>
<evidence type="ECO:0000256" key="5">
    <source>
        <dbReference type="RuleBase" id="RU365036"/>
    </source>
</evidence>
<dbReference type="Pfam" id="PF00202">
    <property type="entry name" value="Aminotran_3"/>
    <property type="match status" value="1"/>
</dbReference>
<comment type="similarity">
    <text evidence="2 4">Belongs to the class-III pyridoxal-phosphate-dependent aminotransferase family.</text>
</comment>
<dbReference type="HOGENOM" id="CLU_016922_10_3_1"/>
<dbReference type="GeneID" id="19161441"/>
<dbReference type="GO" id="GO:0005737">
    <property type="term" value="C:cytoplasm"/>
    <property type="evidence" value="ECO:0007669"/>
    <property type="project" value="TreeGrafter"/>
</dbReference>
<comment type="pathway">
    <text evidence="5">Amino-acid biosynthesis; L-proline biosynthesis; L-glutamate 5-semialdehyde from L-ornithine: step 1/1.</text>
</comment>
<evidence type="ECO:0000313" key="6">
    <source>
        <dbReference type="EMBL" id="EXJ86204.1"/>
    </source>
</evidence>
<dbReference type="GO" id="GO:0019544">
    <property type="term" value="P:L-arginine catabolic process to L-glutamate"/>
    <property type="evidence" value="ECO:0007669"/>
    <property type="project" value="TreeGrafter"/>
</dbReference>
<protein>
    <recommendedName>
        <fullName evidence="5">Ornithine aminotransferase</fullName>
        <ecNumber evidence="5">2.6.1.13</ecNumber>
    </recommendedName>
</protein>
<dbReference type="GO" id="GO:0042802">
    <property type="term" value="F:identical protein binding"/>
    <property type="evidence" value="ECO:0007669"/>
    <property type="project" value="TreeGrafter"/>
</dbReference>
<dbReference type="eggNOG" id="KOG1402">
    <property type="taxonomic scope" value="Eukaryota"/>
</dbReference>
<keyword evidence="5" id="KW-0808">Transferase</keyword>
<evidence type="ECO:0000256" key="1">
    <source>
        <dbReference type="ARBA" id="ARBA00001933"/>
    </source>
</evidence>
<dbReference type="InterPro" id="IPR005814">
    <property type="entry name" value="Aminotrans_3"/>
</dbReference>
<evidence type="ECO:0000256" key="3">
    <source>
        <dbReference type="ARBA" id="ARBA00022898"/>
    </source>
</evidence>
<name>W9YV97_9EURO</name>
<dbReference type="GO" id="GO:0055129">
    <property type="term" value="P:L-proline biosynthetic process"/>
    <property type="evidence" value="ECO:0007669"/>
    <property type="project" value="UniProtKB-UniPathway"/>
</dbReference>
<dbReference type="EMBL" id="AMWN01000005">
    <property type="protein sequence ID" value="EXJ86204.1"/>
    <property type="molecule type" value="Genomic_DNA"/>
</dbReference>
<dbReference type="PANTHER" id="PTHR11986:SF18">
    <property type="entry name" value="ORNITHINE AMINOTRANSFERASE, MITOCHONDRIAL"/>
    <property type="match status" value="1"/>
</dbReference>
<dbReference type="UniPathway" id="UPA00098">
    <property type="reaction ID" value="UER00358"/>
</dbReference>
<dbReference type="Proteomes" id="UP000019484">
    <property type="component" value="Unassembled WGS sequence"/>
</dbReference>
<dbReference type="GO" id="GO:0004587">
    <property type="term" value="F:ornithine aminotransferase activity"/>
    <property type="evidence" value="ECO:0007669"/>
    <property type="project" value="UniProtKB-EC"/>
</dbReference>
<evidence type="ECO:0000256" key="4">
    <source>
        <dbReference type="RuleBase" id="RU003560"/>
    </source>
</evidence>
<dbReference type="InterPro" id="IPR015424">
    <property type="entry name" value="PyrdxlP-dep_Trfase"/>
</dbReference>
<dbReference type="EC" id="2.6.1.13" evidence="5"/>
<dbReference type="PANTHER" id="PTHR11986">
    <property type="entry name" value="AMINOTRANSFERASE CLASS III"/>
    <property type="match status" value="1"/>
</dbReference>
<dbReference type="InterPro" id="IPR050103">
    <property type="entry name" value="Class-III_PLP-dep_AT"/>
</dbReference>
<dbReference type="OrthoDB" id="425114at2759"/>
<evidence type="ECO:0000313" key="7">
    <source>
        <dbReference type="Proteomes" id="UP000019484"/>
    </source>
</evidence>
<comment type="cofactor">
    <cofactor evidence="1 5">
        <name>pyridoxal 5'-phosphate</name>
        <dbReference type="ChEBI" id="CHEBI:597326"/>
    </cofactor>
</comment>
<comment type="catalytic activity">
    <reaction evidence="5">
        <text>a 2-oxocarboxylate + L-ornithine = L-glutamate 5-semialdehyde + an L-alpha-amino acid</text>
        <dbReference type="Rhea" id="RHEA:13877"/>
        <dbReference type="ChEBI" id="CHEBI:35179"/>
        <dbReference type="ChEBI" id="CHEBI:46911"/>
        <dbReference type="ChEBI" id="CHEBI:58066"/>
        <dbReference type="ChEBI" id="CHEBI:59869"/>
        <dbReference type="EC" id="2.6.1.13"/>
    </reaction>
</comment>
<organism evidence="6 7">
    <name type="scientific">Capronia coronata CBS 617.96</name>
    <dbReference type="NCBI Taxonomy" id="1182541"/>
    <lineage>
        <taxon>Eukaryota</taxon>
        <taxon>Fungi</taxon>
        <taxon>Dikarya</taxon>
        <taxon>Ascomycota</taxon>
        <taxon>Pezizomycotina</taxon>
        <taxon>Eurotiomycetes</taxon>
        <taxon>Chaetothyriomycetidae</taxon>
        <taxon>Chaetothyriales</taxon>
        <taxon>Herpotrichiellaceae</taxon>
        <taxon>Capronia</taxon>
    </lineage>
</organism>
<keyword evidence="5" id="KW-0032">Aminotransferase</keyword>
<dbReference type="RefSeq" id="XP_007725642.1">
    <property type="nucleotide sequence ID" value="XM_007727452.1"/>
</dbReference>
<dbReference type="AlphaFoldDB" id="W9YV97"/>
<dbReference type="Gene3D" id="3.40.640.10">
    <property type="entry name" value="Type I PLP-dependent aspartate aminotransferase-like (Major domain)"/>
    <property type="match status" value="1"/>
</dbReference>
<dbReference type="InterPro" id="IPR015422">
    <property type="entry name" value="PyrdxlP-dep_Trfase_small"/>
</dbReference>
<dbReference type="STRING" id="1182541.W9YV97"/>
<dbReference type="GO" id="GO:0030170">
    <property type="term" value="F:pyridoxal phosphate binding"/>
    <property type="evidence" value="ECO:0007669"/>
    <property type="project" value="InterPro"/>
</dbReference>
<keyword evidence="7" id="KW-1185">Reference proteome</keyword>
<accession>W9YV97</accession>
<gene>
    <name evidence="6" type="ORF">A1O1_06574</name>
</gene>
<proteinExistence type="inferred from homology"/>
<dbReference type="SUPFAM" id="SSF53383">
    <property type="entry name" value="PLP-dependent transferases"/>
    <property type="match status" value="1"/>
</dbReference>